<protein>
    <recommendedName>
        <fullName evidence="4">Ubiquitin-like protease family profile domain-containing protein</fullName>
    </recommendedName>
</protein>
<dbReference type="Gene3D" id="3.40.395.10">
    <property type="entry name" value="Adenoviral Proteinase, Chain A"/>
    <property type="match status" value="1"/>
</dbReference>
<reference evidence="6" key="2">
    <citation type="journal article" date="2017" name="J. Anim. Genet.">
        <title>Multiple reference genome sequences of hot pepper reveal the massive evolution of plant disease resistance genes by retroduplication.</title>
        <authorList>
            <person name="Kim S."/>
            <person name="Park J."/>
            <person name="Yeom S.-I."/>
            <person name="Kim Y.-M."/>
            <person name="Seo E."/>
            <person name="Kim K.-T."/>
            <person name="Kim M.-S."/>
            <person name="Lee J.M."/>
            <person name="Cheong K."/>
            <person name="Shin H.-S."/>
            <person name="Kim S.-B."/>
            <person name="Han K."/>
            <person name="Lee J."/>
            <person name="Park M."/>
            <person name="Lee H.-A."/>
            <person name="Lee H.-Y."/>
            <person name="Lee Y."/>
            <person name="Oh S."/>
            <person name="Lee J.H."/>
            <person name="Choi E."/>
            <person name="Choi E."/>
            <person name="Lee S.E."/>
            <person name="Jeon J."/>
            <person name="Kim H."/>
            <person name="Choi G."/>
            <person name="Song H."/>
            <person name="Lee J."/>
            <person name="Lee S.-C."/>
            <person name="Kwon J.-K."/>
            <person name="Lee H.-Y."/>
            <person name="Koo N."/>
            <person name="Hong Y."/>
            <person name="Kim R.W."/>
            <person name="Kang W.-H."/>
            <person name="Huh J.H."/>
            <person name="Kang B.-C."/>
            <person name="Yang T.-J."/>
            <person name="Lee Y.-H."/>
            <person name="Bennetzen J.L."/>
            <person name="Choi D."/>
        </authorList>
    </citation>
    <scope>NUCLEOTIDE SEQUENCE [LARGE SCALE GENOMIC DNA]</scope>
    <source>
        <strain evidence="6">cv. PBC81</strain>
    </source>
</reference>
<proteinExistence type="inferred from homology"/>
<evidence type="ECO:0000313" key="5">
    <source>
        <dbReference type="EMBL" id="PHT45002.1"/>
    </source>
</evidence>
<dbReference type="GO" id="GO:0008234">
    <property type="term" value="F:cysteine-type peptidase activity"/>
    <property type="evidence" value="ECO:0007669"/>
    <property type="project" value="InterPro"/>
</dbReference>
<evidence type="ECO:0000313" key="6">
    <source>
        <dbReference type="Proteomes" id="UP000224567"/>
    </source>
</evidence>
<comment type="similarity">
    <text evidence="1">Belongs to the peptidase C48 family.</text>
</comment>
<organism evidence="5 6">
    <name type="scientific">Capsicum baccatum</name>
    <name type="common">Peruvian pepper</name>
    <dbReference type="NCBI Taxonomy" id="33114"/>
    <lineage>
        <taxon>Eukaryota</taxon>
        <taxon>Viridiplantae</taxon>
        <taxon>Streptophyta</taxon>
        <taxon>Embryophyta</taxon>
        <taxon>Tracheophyta</taxon>
        <taxon>Spermatophyta</taxon>
        <taxon>Magnoliopsida</taxon>
        <taxon>eudicotyledons</taxon>
        <taxon>Gunneridae</taxon>
        <taxon>Pentapetalae</taxon>
        <taxon>asterids</taxon>
        <taxon>lamiids</taxon>
        <taxon>Solanales</taxon>
        <taxon>Solanaceae</taxon>
        <taxon>Solanoideae</taxon>
        <taxon>Capsiceae</taxon>
        <taxon>Capsicum</taxon>
    </lineage>
</organism>
<evidence type="ECO:0000256" key="3">
    <source>
        <dbReference type="ARBA" id="ARBA00022801"/>
    </source>
</evidence>
<dbReference type="OrthoDB" id="1324382at2759"/>
<evidence type="ECO:0000256" key="1">
    <source>
        <dbReference type="ARBA" id="ARBA00005234"/>
    </source>
</evidence>
<dbReference type="InterPro" id="IPR003653">
    <property type="entry name" value="Peptidase_C48_C"/>
</dbReference>
<dbReference type="Pfam" id="PF02902">
    <property type="entry name" value="Peptidase_C48"/>
    <property type="match status" value="1"/>
</dbReference>
<feature type="domain" description="Ubiquitin-like protease family profile" evidence="4">
    <location>
        <begin position="243"/>
        <end position="353"/>
    </location>
</feature>
<dbReference type="EMBL" id="MLFT02000006">
    <property type="protein sequence ID" value="PHT45002.1"/>
    <property type="molecule type" value="Genomic_DNA"/>
</dbReference>
<keyword evidence="3" id="KW-0378">Hydrolase</keyword>
<dbReference type="AlphaFoldDB" id="A0A2G2WIF3"/>
<dbReference type="PANTHER" id="PTHR33022">
    <property type="entry name" value="DUF1985 DOMAIN-CONTAINING PROTEIN"/>
    <property type="match status" value="1"/>
</dbReference>
<keyword evidence="2" id="KW-0645">Protease</keyword>
<evidence type="ECO:0000259" key="4">
    <source>
        <dbReference type="Pfam" id="PF02902"/>
    </source>
</evidence>
<accession>A0A2G2WIF3</accession>
<gene>
    <name evidence="5" type="ORF">CQW23_14160</name>
</gene>
<dbReference type="InterPro" id="IPR038765">
    <property type="entry name" value="Papain-like_cys_pep_sf"/>
</dbReference>
<dbReference type="PANTHER" id="PTHR33022:SF26">
    <property type="entry name" value="UBIQUITIN-LIKE PROTEASE FAMILY PROFILE DOMAIN-CONTAINING PROTEIN"/>
    <property type="match status" value="1"/>
</dbReference>
<sequence length="410" mass="46837">MLKVSGYRIPTRGVSKTATKLKLHRNKVGDQIRSPNSNPPIAEQKVQRTKLPFDINSLNQKADALENYLVMDAIKYKVDHEKVLNTEIEIKVQTVSITELENTKEIDTAYKKKAYYVEQTELQVDECTAERVGDHVCQMELPIVNFQTDLNIKSHKNQDLVAASVHIADPLDIEQHKSTQYLPKSQNFIPDDLLPSLNTKRQIIDVHKSKVSGQTPVLPPRIRKPGRWKTSPYMTDFGSGSVNVARIHWVLIVLSFNDRCLYVYDSYRFACHNASVADMMRKLSKLIPAYLANSNFYKKRGIDFSFHPRYIGREEESFLDVVHVDDLPHQSAGSLDCGVYVAAYAEYISHEKGVLPGFFDVEALHTRYVALLWSHGTQKIEKNTVRDDKSSDRPMRTQFDCDNTKLIVIP</sequence>
<comment type="caution">
    <text evidence="5">The sequence shown here is derived from an EMBL/GenBank/DDBJ whole genome shotgun (WGS) entry which is preliminary data.</text>
</comment>
<keyword evidence="6" id="KW-1185">Reference proteome</keyword>
<reference evidence="5 6" key="1">
    <citation type="journal article" date="2017" name="Genome Biol.">
        <title>New reference genome sequences of hot pepper reveal the massive evolution of plant disease-resistance genes by retroduplication.</title>
        <authorList>
            <person name="Kim S."/>
            <person name="Park J."/>
            <person name="Yeom S.I."/>
            <person name="Kim Y.M."/>
            <person name="Seo E."/>
            <person name="Kim K.T."/>
            <person name="Kim M.S."/>
            <person name="Lee J.M."/>
            <person name="Cheong K."/>
            <person name="Shin H.S."/>
            <person name="Kim S.B."/>
            <person name="Han K."/>
            <person name="Lee J."/>
            <person name="Park M."/>
            <person name="Lee H.A."/>
            <person name="Lee H.Y."/>
            <person name="Lee Y."/>
            <person name="Oh S."/>
            <person name="Lee J.H."/>
            <person name="Choi E."/>
            <person name="Choi E."/>
            <person name="Lee S.E."/>
            <person name="Jeon J."/>
            <person name="Kim H."/>
            <person name="Choi G."/>
            <person name="Song H."/>
            <person name="Lee J."/>
            <person name="Lee S.C."/>
            <person name="Kwon J.K."/>
            <person name="Lee H.Y."/>
            <person name="Koo N."/>
            <person name="Hong Y."/>
            <person name="Kim R.W."/>
            <person name="Kang W.H."/>
            <person name="Huh J.H."/>
            <person name="Kang B.C."/>
            <person name="Yang T.J."/>
            <person name="Lee Y.H."/>
            <person name="Bennetzen J.L."/>
            <person name="Choi D."/>
        </authorList>
    </citation>
    <scope>NUCLEOTIDE SEQUENCE [LARGE SCALE GENOMIC DNA]</scope>
    <source>
        <strain evidence="6">cv. PBC81</strain>
    </source>
</reference>
<name>A0A2G2WIF3_CAPBA</name>
<evidence type="ECO:0000256" key="2">
    <source>
        <dbReference type="ARBA" id="ARBA00022670"/>
    </source>
</evidence>
<dbReference type="Proteomes" id="UP000224567">
    <property type="component" value="Unassembled WGS sequence"/>
</dbReference>
<dbReference type="GO" id="GO:0006508">
    <property type="term" value="P:proteolysis"/>
    <property type="evidence" value="ECO:0007669"/>
    <property type="project" value="UniProtKB-KW"/>
</dbReference>
<dbReference type="SUPFAM" id="SSF54001">
    <property type="entry name" value="Cysteine proteinases"/>
    <property type="match status" value="1"/>
</dbReference>